<feature type="region of interest" description="Disordered" evidence="1">
    <location>
        <begin position="34"/>
        <end position="87"/>
    </location>
</feature>
<proteinExistence type="predicted"/>
<dbReference type="EMBL" id="BX572601">
    <property type="protein sequence ID" value="CAE28041.1"/>
    <property type="molecule type" value="Genomic_DNA"/>
</dbReference>
<dbReference type="STRING" id="258594.RPA2600"/>
<name>Q6N6L5_RHOPA</name>
<evidence type="ECO:0000256" key="1">
    <source>
        <dbReference type="SAM" id="MobiDB-lite"/>
    </source>
</evidence>
<sequence>MSFRSHQPSLTDRRVAGICVTKARRFEIRPSLLGAGSAEGTDVEPVTLGQSLGDAGLDLRGEARKNGDRRGGKGGNRDHGKSLEHDGVPCRLDVRPFRPGVLCRFPMRPVYPALVSERLHRRAIQVSSRRRFVSWLSGA</sequence>
<evidence type="ECO:0000313" key="2">
    <source>
        <dbReference type="EMBL" id="CAE28041.1"/>
    </source>
</evidence>
<feature type="compositionally biased region" description="Basic and acidic residues" evidence="1">
    <location>
        <begin position="57"/>
        <end position="87"/>
    </location>
</feature>
<accession>Q6N6L5</accession>
<organism evidence="2">
    <name type="scientific">Rhodopseudomonas palustris (strain ATCC BAA-98 / CGA009)</name>
    <dbReference type="NCBI Taxonomy" id="258594"/>
    <lineage>
        <taxon>Bacteria</taxon>
        <taxon>Pseudomonadati</taxon>
        <taxon>Pseudomonadota</taxon>
        <taxon>Alphaproteobacteria</taxon>
        <taxon>Hyphomicrobiales</taxon>
        <taxon>Nitrobacteraceae</taxon>
        <taxon>Rhodopseudomonas</taxon>
    </lineage>
</organism>
<dbReference type="HOGENOM" id="CLU_1843570_0_0_5"/>
<protein>
    <submittedName>
        <fullName evidence="2">Uncharacterized protein</fullName>
    </submittedName>
</protein>
<gene>
    <name evidence="2" type="ordered locus">RPA2600</name>
</gene>
<dbReference type="AlphaFoldDB" id="Q6N6L5"/>
<reference evidence="2" key="1">
    <citation type="journal article" date="2004" name="Nat. Biotechnol.">
        <title>Complete genome sequence of the metabolically versatile photosynthetic bacterium Rhodopseudomonas palustris.</title>
        <authorList>
            <person name="Larimer F.W."/>
            <person name="Chain P."/>
            <person name="Hauser L."/>
            <person name="Lamerdin J."/>
            <person name="Malfatti S."/>
            <person name="Do L."/>
            <person name="Land M.L."/>
            <person name="Pelletier D.A."/>
            <person name="Beatty J.T."/>
            <person name="Lang A.S."/>
            <person name="Tabita F.R."/>
            <person name="Gibson J.L."/>
            <person name="Hanson T.E."/>
            <person name="Bobst C."/>
            <person name="Torres J.L."/>
            <person name="Peres C."/>
            <person name="Harrison F.H."/>
            <person name="Gibson J."/>
            <person name="Harwood C.S."/>
        </authorList>
    </citation>
    <scope>NUCLEOTIDE SEQUENCE [LARGE SCALE GENOMIC DNA]</scope>
    <source>
        <strain evidence="2">CGA009</strain>
    </source>
</reference>